<feature type="compositionally biased region" description="Polar residues" evidence="1">
    <location>
        <begin position="144"/>
        <end position="160"/>
    </location>
</feature>
<evidence type="ECO:0000313" key="4">
    <source>
        <dbReference type="Proteomes" id="UP000612712"/>
    </source>
</evidence>
<dbReference type="EMBL" id="JACHWT010000001">
    <property type="protein sequence ID" value="MBB3115065.1"/>
    <property type="molecule type" value="Genomic_DNA"/>
</dbReference>
<feature type="signal peptide" evidence="2">
    <location>
        <begin position="1"/>
        <end position="21"/>
    </location>
</feature>
<accession>A0A8I0CN57</accession>
<feature type="region of interest" description="Disordered" evidence="1">
    <location>
        <begin position="111"/>
        <end position="171"/>
    </location>
</feature>
<feature type="compositionally biased region" description="Low complexity" evidence="1">
    <location>
        <begin position="117"/>
        <end position="128"/>
    </location>
</feature>
<dbReference type="Proteomes" id="UP000612712">
    <property type="component" value="Unassembled WGS sequence"/>
</dbReference>
<dbReference type="AlphaFoldDB" id="A0A8I0CN57"/>
<organism evidence="3 4">
    <name type="scientific">Corynebacterium bovis DSM 20582 = CIP 54.80</name>
    <dbReference type="NCBI Taxonomy" id="927655"/>
    <lineage>
        <taxon>Bacteria</taxon>
        <taxon>Bacillati</taxon>
        <taxon>Actinomycetota</taxon>
        <taxon>Actinomycetes</taxon>
        <taxon>Mycobacteriales</taxon>
        <taxon>Corynebacteriaceae</taxon>
        <taxon>Corynebacterium</taxon>
    </lineage>
</organism>
<dbReference type="RefSeq" id="WP_232625900.1">
    <property type="nucleotide sequence ID" value="NZ_AENJ01000310.1"/>
</dbReference>
<dbReference type="PROSITE" id="PS51257">
    <property type="entry name" value="PROKAR_LIPOPROTEIN"/>
    <property type="match status" value="1"/>
</dbReference>
<name>A0A8I0CN57_9CORY</name>
<protein>
    <recommendedName>
        <fullName evidence="5">Secreted protein</fullName>
    </recommendedName>
</protein>
<keyword evidence="2" id="KW-0732">Signal</keyword>
<proteinExistence type="predicted"/>
<evidence type="ECO:0008006" key="5">
    <source>
        <dbReference type="Google" id="ProtNLM"/>
    </source>
</evidence>
<evidence type="ECO:0000256" key="2">
    <source>
        <dbReference type="SAM" id="SignalP"/>
    </source>
</evidence>
<feature type="chain" id="PRO_5038810040" description="Secreted protein" evidence="2">
    <location>
        <begin position="22"/>
        <end position="313"/>
    </location>
</feature>
<sequence length="313" mass="32673">MRTRTPTLLMAPLLVASLGFATLTACSDDGDAAPAGVEVPVDPVSVTLVDRGQEPVAPLVWFSDPGEQQVTFRATQGLGQRVEGAPGPAQAGDTVPQKDVTMELPLTATASTDGETRTTTVTAGTPTGDNAARNDDIATASGFRVTTRTQQNGRTTSRTLASPEGATDSARASVEESLRQMADVPLVFPDEGVGPGARWKVSSHIGGDTPMNQDVSYTLISRDGPHVALAVDVDRRPTQTTLPGSADRVGEDLRVVDVQHTSTGQLELDLTKALPVSGTVDAGTTVTYGTGSSPVRVVQTTTTRSEWVTRPRG</sequence>
<evidence type="ECO:0000313" key="3">
    <source>
        <dbReference type="EMBL" id="MBB3115065.1"/>
    </source>
</evidence>
<comment type="caution">
    <text evidence="3">The sequence shown here is derived from an EMBL/GenBank/DDBJ whole genome shotgun (WGS) entry which is preliminary data.</text>
</comment>
<dbReference type="GeneID" id="60808628"/>
<evidence type="ECO:0000256" key="1">
    <source>
        <dbReference type="SAM" id="MobiDB-lite"/>
    </source>
</evidence>
<reference evidence="3" key="1">
    <citation type="submission" date="2020-08" db="EMBL/GenBank/DDBJ databases">
        <title>Sequencing the genomes of 1000 actinobacteria strains.</title>
        <authorList>
            <person name="Klenk H.-P."/>
        </authorList>
    </citation>
    <scope>NUCLEOTIDE SEQUENCE</scope>
    <source>
        <strain evidence="3">DSM 20582</strain>
    </source>
</reference>
<gene>
    <name evidence="3" type="ORF">FHU32_000253</name>
</gene>